<name>A0A486XJZ3_9GAMM</name>
<dbReference type="EMBL" id="CAAJGR010000077">
    <property type="protein sequence ID" value="VHO02793.1"/>
    <property type="molecule type" value="Genomic_DNA"/>
</dbReference>
<dbReference type="Gene3D" id="3.90.1300.10">
    <property type="entry name" value="Amidase signature (AS) domain"/>
    <property type="match status" value="1"/>
</dbReference>
<proteinExistence type="inferred from homology"/>
<reference evidence="3" key="1">
    <citation type="submission" date="2019-04" db="EMBL/GenBank/DDBJ databases">
        <authorList>
            <person name="Brambilla D."/>
        </authorList>
    </citation>
    <scope>NUCLEOTIDE SEQUENCE</scope>
    <source>
        <strain evidence="3">BAL1</strain>
    </source>
</reference>
<evidence type="ECO:0000259" key="2">
    <source>
        <dbReference type="Pfam" id="PF01425"/>
    </source>
</evidence>
<dbReference type="PANTHER" id="PTHR11895:SF7">
    <property type="entry name" value="GLUTAMYL-TRNA(GLN) AMIDOTRANSFERASE SUBUNIT A, MITOCHONDRIAL"/>
    <property type="match status" value="1"/>
</dbReference>
<accession>A0A486XJZ3</accession>
<dbReference type="InterPro" id="IPR000120">
    <property type="entry name" value="Amidase"/>
</dbReference>
<evidence type="ECO:0000313" key="3">
    <source>
        <dbReference type="EMBL" id="VHO02793.1"/>
    </source>
</evidence>
<dbReference type="AlphaFoldDB" id="A0A486XJZ3"/>
<gene>
    <name evidence="3" type="ORF">BAL341_1014</name>
</gene>
<sequence length="474" mass="52122">MSPLYLPLTEQLRQFNSGQLSPLTLMQQSIERIARHNPALNAFNFVFADTALAQAELAAKAYTQGTASPLCGLPLAIKDETYIKGQITTNGSRCLADFVAKETDPAAQRLLDAGAIVLGRTTTPEFSTSAVTWSDLWGVSRNPWNADITCGGSSGGSAIAVASGMASFANATDIGGSVRIPAAFCGLYGYKPPHGRVAEISPYNIDLYCHHSILTRSLADLRYVYPLLRGADWRDSHSFIPDTNPDLVPRKPVKQLKIAVCAHLGFYPLATDIKRELLRSSDALRAQGLQVDEVELDWDERVIDTAKIQQRALMGLLLRRQFGKPEQRAMMTPYMQQYLAQVDSLTPEQMLDANLYLCQMWDALAKVFKHYDLLLCPTVATSDIRPDFDYSQHQVSVNGKPVDANKGWFMTYPFNSLSQCPVLAMPNGFCDNGVPSSIQIVGQPYQEGDVFAVAQLLADTVASDFYQKALPPLD</sequence>
<dbReference type="SUPFAM" id="SSF75304">
    <property type="entry name" value="Amidase signature (AS) enzymes"/>
    <property type="match status" value="1"/>
</dbReference>
<protein>
    <submittedName>
        <fullName evidence="3">Amidase</fullName>
    </submittedName>
</protein>
<dbReference type="InterPro" id="IPR023631">
    <property type="entry name" value="Amidase_dom"/>
</dbReference>
<dbReference type="InterPro" id="IPR036928">
    <property type="entry name" value="AS_sf"/>
</dbReference>
<feature type="domain" description="Amidase" evidence="2">
    <location>
        <begin position="26"/>
        <end position="450"/>
    </location>
</feature>
<dbReference type="Pfam" id="PF01425">
    <property type="entry name" value="Amidase"/>
    <property type="match status" value="1"/>
</dbReference>
<organism evidence="3">
    <name type="scientific">Rheinheimera sp. BAL341</name>
    <dbReference type="NCBI Taxonomy" id="1708203"/>
    <lineage>
        <taxon>Bacteria</taxon>
        <taxon>Pseudomonadati</taxon>
        <taxon>Pseudomonadota</taxon>
        <taxon>Gammaproteobacteria</taxon>
        <taxon>Chromatiales</taxon>
        <taxon>Chromatiaceae</taxon>
        <taxon>Rheinheimera</taxon>
    </lineage>
</organism>
<dbReference type="GO" id="GO:0003824">
    <property type="term" value="F:catalytic activity"/>
    <property type="evidence" value="ECO:0007669"/>
    <property type="project" value="InterPro"/>
</dbReference>
<evidence type="ECO:0000256" key="1">
    <source>
        <dbReference type="ARBA" id="ARBA00009199"/>
    </source>
</evidence>
<comment type="similarity">
    <text evidence="1">Belongs to the amidase family.</text>
</comment>
<dbReference type="PANTHER" id="PTHR11895">
    <property type="entry name" value="TRANSAMIDASE"/>
    <property type="match status" value="1"/>
</dbReference>